<dbReference type="AlphaFoldDB" id="A0A0A1SZV1"/>
<keyword evidence="2" id="KW-1185">Reference proteome</keyword>
<gene>
    <name evidence="1" type="ORF">VHEMI03928</name>
</gene>
<reference evidence="1 2" key="1">
    <citation type="journal article" date="2015" name="Genome Announc.">
        <title>Draft Genome Sequence and Gene Annotation of the Entomopathogenic Fungus Verticillium hemipterigenum.</title>
        <authorList>
            <person name="Horn F."/>
            <person name="Habel A."/>
            <person name="Scharf D.H."/>
            <person name="Dworschak J."/>
            <person name="Brakhage A.A."/>
            <person name="Guthke R."/>
            <person name="Hertweck C."/>
            <person name="Linde J."/>
        </authorList>
    </citation>
    <scope>NUCLEOTIDE SEQUENCE [LARGE SCALE GENOMIC DNA]</scope>
</reference>
<dbReference type="Proteomes" id="UP000039046">
    <property type="component" value="Unassembled WGS sequence"/>
</dbReference>
<evidence type="ECO:0000313" key="1">
    <source>
        <dbReference type="EMBL" id="CEJ85827.1"/>
    </source>
</evidence>
<dbReference type="HOGENOM" id="CLU_1856700_0_0_1"/>
<evidence type="ECO:0000313" key="2">
    <source>
        <dbReference type="Proteomes" id="UP000039046"/>
    </source>
</evidence>
<dbReference type="EMBL" id="CDHN01000002">
    <property type="protein sequence ID" value="CEJ85827.1"/>
    <property type="molecule type" value="Genomic_DNA"/>
</dbReference>
<name>A0A0A1SZV1_9HYPO</name>
<accession>A0A0A1SZV1</accession>
<organism evidence="1 2">
    <name type="scientific">[Torrubiella] hemipterigena</name>
    <dbReference type="NCBI Taxonomy" id="1531966"/>
    <lineage>
        <taxon>Eukaryota</taxon>
        <taxon>Fungi</taxon>
        <taxon>Dikarya</taxon>
        <taxon>Ascomycota</taxon>
        <taxon>Pezizomycotina</taxon>
        <taxon>Sordariomycetes</taxon>
        <taxon>Hypocreomycetidae</taxon>
        <taxon>Hypocreales</taxon>
        <taxon>Clavicipitaceae</taxon>
        <taxon>Clavicipitaceae incertae sedis</taxon>
        <taxon>'Torrubiella' clade</taxon>
    </lineage>
</organism>
<proteinExistence type="predicted"/>
<sequence>MEQGFTDIPTWPKLYKVSKAGIVWQDKKWEERYAYLIRQRNLIATSRLEFVSGCGEGDTQRFFGTRQDTSRHTLPAARGKPMQQGDLWYLPLNALLAIMSYTSAWKPPVKEVQRQFWGDSYAEACRALTADVAESDPE</sequence>
<dbReference type="OrthoDB" id="4875013at2759"/>
<protein>
    <submittedName>
        <fullName evidence="1">Uncharacterized protein</fullName>
    </submittedName>
</protein>